<proteinExistence type="predicted"/>
<feature type="compositionally biased region" description="Basic and acidic residues" evidence="1">
    <location>
        <begin position="36"/>
        <end position="56"/>
    </location>
</feature>
<evidence type="ECO:0000256" key="1">
    <source>
        <dbReference type="SAM" id="MobiDB-lite"/>
    </source>
</evidence>
<protein>
    <submittedName>
        <fullName evidence="2">Uncharacterized protein</fullName>
    </submittedName>
</protein>
<comment type="caution">
    <text evidence="2">The sequence shown here is derived from an EMBL/GenBank/DDBJ whole genome shotgun (WGS) entry which is preliminary data.</text>
</comment>
<feature type="compositionally biased region" description="Polar residues" evidence="1">
    <location>
        <begin position="57"/>
        <end position="72"/>
    </location>
</feature>
<keyword evidence="3" id="KW-1185">Reference proteome</keyword>
<name>A0AAD5MPC2_PARTN</name>
<gene>
    <name evidence="2" type="ORF">KIN20_021810</name>
</gene>
<organism evidence="2 3">
    <name type="scientific">Parelaphostrongylus tenuis</name>
    <name type="common">Meningeal worm</name>
    <dbReference type="NCBI Taxonomy" id="148309"/>
    <lineage>
        <taxon>Eukaryota</taxon>
        <taxon>Metazoa</taxon>
        <taxon>Ecdysozoa</taxon>
        <taxon>Nematoda</taxon>
        <taxon>Chromadorea</taxon>
        <taxon>Rhabditida</taxon>
        <taxon>Rhabditina</taxon>
        <taxon>Rhabditomorpha</taxon>
        <taxon>Strongyloidea</taxon>
        <taxon>Metastrongylidae</taxon>
        <taxon>Parelaphostrongylus</taxon>
    </lineage>
</organism>
<dbReference type="Proteomes" id="UP001196413">
    <property type="component" value="Unassembled WGS sequence"/>
</dbReference>
<evidence type="ECO:0000313" key="3">
    <source>
        <dbReference type="Proteomes" id="UP001196413"/>
    </source>
</evidence>
<accession>A0AAD5MPC2</accession>
<dbReference type="EMBL" id="JAHQIW010004416">
    <property type="protein sequence ID" value="KAJ1362295.1"/>
    <property type="molecule type" value="Genomic_DNA"/>
</dbReference>
<sequence length="72" mass="7898">MLTILVINASEDKSYVCQGTLRCSYSSALVKTLREEGDRLTNKPRDECSTEVDRSNTGDARTPQLGSTTAEN</sequence>
<reference evidence="2" key="1">
    <citation type="submission" date="2021-06" db="EMBL/GenBank/DDBJ databases">
        <title>Parelaphostrongylus tenuis whole genome reference sequence.</title>
        <authorList>
            <person name="Garwood T.J."/>
            <person name="Larsen P.A."/>
            <person name="Fountain-Jones N.M."/>
            <person name="Garbe J.R."/>
            <person name="Macchietto M.G."/>
            <person name="Kania S.A."/>
            <person name="Gerhold R.W."/>
            <person name="Richards J.E."/>
            <person name="Wolf T.M."/>
        </authorList>
    </citation>
    <scope>NUCLEOTIDE SEQUENCE</scope>
    <source>
        <strain evidence="2">MNPRO001-30</strain>
        <tissue evidence="2">Meninges</tissue>
    </source>
</reference>
<dbReference type="AlphaFoldDB" id="A0AAD5MPC2"/>
<feature type="region of interest" description="Disordered" evidence="1">
    <location>
        <begin position="36"/>
        <end position="72"/>
    </location>
</feature>
<evidence type="ECO:0000313" key="2">
    <source>
        <dbReference type="EMBL" id="KAJ1362295.1"/>
    </source>
</evidence>